<reference evidence="2 3" key="1">
    <citation type="submission" date="2024-04" db="EMBL/GenBank/DDBJ databases">
        <title>Tritrichomonas musculus Genome.</title>
        <authorList>
            <person name="Alves-Ferreira E."/>
            <person name="Grigg M."/>
            <person name="Lorenzi H."/>
            <person name="Galac M."/>
        </authorList>
    </citation>
    <scope>NUCLEOTIDE SEQUENCE [LARGE SCALE GENOMIC DNA]</scope>
    <source>
        <strain evidence="2 3">EAF2021</strain>
    </source>
</reference>
<keyword evidence="3" id="KW-1185">Reference proteome</keyword>
<evidence type="ECO:0000313" key="3">
    <source>
        <dbReference type="Proteomes" id="UP001470230"/>
    </source>
</evidence>
<evidence type="ECO:0000313" key="2">
    <source>
        <dbReference type="EMBL" id="KAK8870153.1"/>
    </source>
</evidence>
<organism evidence="2 3">
    <name type="scientific">Tritrichomonas musculus</name>
    <dbReference type="NCBI Taxonomy" id="1915356"/>
    <lineage>
        <taxon>Eukaryota</taxon>
        <taxon>Metamonada</taxon>
        <taxon>Parabasalia</taxon>
        <taxon>Tritrichomonadida</taxon>
        <taxon>Tritrichomonadidae</taxon>
        <taxon>Tritrichomonas</taxon>
    </lineage>
</organism>
<accession>A0ABR2IXA4</accession>
<dbReference type="Proteomes" id="UP001470230">
    <property type="component" value="Unassembled WGS sequence"/>
</dbReference>
<sequence length="566" mass="64342">MHDHFIIQHSWEILNFSLLAFFDDKNKSKSIIKMKTKNSIPQNSQSNESDSKGSNDEILLSTSAKSFAVLSHASNVVVQSLTNKKYFYRLATEFLRKQNEKKNAHIYSSENSICKTTDSESDNNEDLHLSSNQFYSSAPASRPALNATINCDSTEITDNSDAKDDDESNWLLPPEIVISRLASIFQNIINQDTDHLKDSAQLLLLFIPFVNNSGVFDLLSSSFSLEALKPNLFHHLIRDGLVNEIIKNISIFKFENKKVSQNTGSIQKLEKLNIDQDNFYSIYSINISNYFNILNFIARNKYLIKSLNESNQLFSILSQFASMNNLEAYIKNSLWRAISSVCNENSIKKHQMFLKVLFYKAMKIISEPYVVLHIYHTYAMDFLGKIIKIEPKFFIENELLMFESIIEVISRLIAQFPDSTHLQSSIARFILASIDHSNSSIAHFFTSFTASSSNSYGTIITSRIIKNLFPLIIMTAQSKHYRSAASANCVCVMYHVSLMRSSNSMISQFCNSSHLYKDFMAKFMNDYVVKLGSSYGGGIDEQDTSLVDVNKISNEVKLNQNQPIIV</sequence>
<gene>
    <name evidence="2" type="ORF">M9Y10_008030</name>
</gene>
<feature type="region of interest" description="Disordered" evidence="1">
    <location>
        <begin position="34"/>
        <end position="55"/>
    </location>
</feature>
<name>A0ABR2IXA4_9EUKA</name>
<feature type="compositionally biased region" description="Polar residues" evidence="1">
    <location>
        <begin position="37"/>
        <end position="48"/>
    </location>
</feature>
<evidence type="ECO:0000256" key="1">
    <source>
        <dbReference type="SAM" id="MobiDB-lite"/>
    </source>
</evidence>
<proteinExistence type="predicted"/>
<protein>
    <submittedName>
        <fullName evidence="2">Uncharacterized protein</fullName>
    </submittedName>
</protein>
<comment type="caution">
    <text evidence="2">The sequence shown here is derived from an EMBL/GenBank/DDBJ whole genome shotgun (WGS) entry which is preliminary data.</text>
</comment>
<dbReference type="EMBL" id="JAPFFF010000014">
    <property type="protein sequence ID" value="KAK8870153.1"/>
    <property type="molecule type" value="Genomic_DNA"/>
</dbReference>